<gene>
    <name evidence="4" type="ORF">KSF_036170</name>
</gene>
<comment type="similarity">
    <text evidence="1">Belongs to the short-chain dehydrogenases/reductases (SDR) family.</text>
</comment>
<organism evidence="4 5">
    <name type="scientific">Reticulibacter mediterranei</name>
    <dbReference type="NCBI Taxonomy" id="2778369"/>
    <lineage>
        <taxon>Bacteria</taxon>
        <taxon>Bacillati</taxon>
        <taxon>Chloroflexota</taxon>
        <taxon>Ktedonobacteria</taxon>
        <taxon>Ktedonobacterales</taxon>
        <taxon>Reticulibacteraceae</taxon>
        <taxon>Reticulibacter</taxon>
    </lineage>
</organism>
<dbReference type="InterPro" id="IPR020904">
    <property type="entry name" value="Sc_DH/Rdtase_CS"/>
</dbReference>
<evidence type="ECO:0000259" key="3">
    <source>
        <dbReference type="SMART" id="SM00822"/>
    </source>
</evidence>
<dbReference type="InterPro" id="IPR036291">
    <property type="entry name" value="NAD(P)-bd_dom_sf"/>
</dbReference>
<dbReference type="RefSeq" id="WP_220204346.1">
    <property type="nucleotide sequence ID" value="NZ_BNJK01000001.1"/>
</dbReference>
<dbReference type="PANTHER" id="PTHR24321">
    <property type="entry name" value="DEHYDROGENASES, SHORT CHAIN"/>
    <property type="match status" value="1"/>
</dbReference>
<evidence type="ECO:0000256" key="1">
    <source>
        <dbReference type="ARBA" id="ARBA00006484"/>
    </source>
</evidence>
<dbReference type="SUPFAM" id="SSF51735">
    <property type="entry name" value="NAD(P)-binding Rossmann-fold domains"/>
    <property type="match status" value="1"/>
</dbReference>
<evidence type="ECO:0000313" key="4">
    <source>
        <dbReference type="EMBL" id="GHO93569.1"/>
    </source>
</evidence>
<dbReference type="SMART" id="SM00822">
    <property type="entry name" value="PKS_KR"/>
    <property type="match status" value="1"/>
</dbReference>
<dbReference type="AlphaFoldDB" id="A0A8J3IDV1"/>
<comment type="caution">
    <text evidence="4">The sequence shown here is derived from an EMBL/GenBank/DDBJ whole genome shotgun (WGS) entry which is preliminary data.</text>
</comment>
<dbReference type="Proteomes" id="UP000597444">
    <property type="component" value="Unassembled WGS sequence"/>
</dbReference>
<evidence type="ECO:0000256" key="2">
    <source>
        <dbReference type="ARBA" id="ARBA00023002"/>
    </source>
</evidence>
<dbReference type="NCBIfam" id="NF005559">
    <property type="entry name" value="PRK07231.1"/>
    <property type="match status" value="1"/>
</dbReference>
<dbReference type="EMBL" id="BNJK01000001">
    <property type="protein sequence ID" value="GHO93569.1"/>
    <property type="molecule type" value="Genomic_DNA"/>
</dbReference>
<dbReference type="PRINTS" id="PR00080">
    <property type="entry name" value="SDRFAMILY"/>
</dbReference>
<name>A0A8J3IDV1_9CHLR</name>
<dbReference type="PRINTS" id="PR00081">
    <property type="entry name" value="GDHRDH"/>
</dbReference>
<dbReference type="PROSITE" id="PS00061">
    <property type="entry name" value="ADH_SHORT"/>
    <property type="match status" value="1"/>
</dbReference>
<dbReference type="PANTHER" id="PTHR24321:SF11">
    <property type="entry name" value="BLR0893 PROTEIN"/>
    <property type="match status" value="1"/>
</dbReference>
<accession>A0A8J3IDV1</accession>
<protein>
    <submittedName>
        <fullName evidence="4">2,5-dichloro-2,5-cyclohexadiene-1,4-diol dehydrogenase</fullName>
    </submittedName>
</protein>
<evidence type="ECO:0000313" key="5">
    <source>
        <dbReference type="Proteomes" id="UP000597444"/>
    </source>
</evidence>
<keyword evidence="5" id="KW-1185">Reference proteome</keyword>
<sequence>MHSEQFAVKTSSTQRRLEGKIAIITGASRGIGAAAARLFASEGASVVLASRSEQEMTHIVEEIRSVGGNALAVPTDVSSAASLEELVRQTVETYGRLDIAFNNAGIGMHKPFIEYTEEEFDRVLSVNLKGVFLAMKYEIIAMLEAGGGAIVNTSSVGGLVAGPGLAPYSASKHGVIGLTKGAAGEYGKHNIRVNAIAPGSTLTDMMARWIALEPGIEQQLIHATPLGRMSNPAEVAEAALWLSSDSASYVTGATLLVDGGALAR</sequence>
<dbReference type="CDD" id="cd05233">
    <property type="entry name" value="SDR_c"/>
    <property type="match status" value="1"/>
</dbReference>
<dbReference type="Pfam" id="PF13561">
    <property type="entry name" value="adh_short_C2"/>
    <property type="match status" value="1"/>
</dbReference>
<proteinExistence type="inferred from homology"/>
<reference evidence="4" key="1">
    <citation type="submission" date="2020-10" db="EMBL/GenBank/DDBJ databases">
        <title>Taxonomic study of unclassified bacteria belonging to the class Ktedonobacteria.</title>
        <authorList>
            <person name="Yabe S."/>
            <person name="Wang C.M."/>
            <person name="Zheng Y."/>
            <person name="Sakai Y."/>
            <person name="Cavaletti L."/>
            <person name="Monciardini P."/>
            <person name="Donadio S."/>
        </authorList>
    </citation>
    <scope>NUCLEOTIDE SEQUENCE</scope>
    <source>
        <strain evidence="4">ID150040</strain>
    </source>
</reference>
<dbReference type="GO" id="GO:0016491">
    <property type="term" value="F:oxidoreductase activity"/>
    <property type="evidence" value="ECO:0007669"/>
    <property type="project" value="UniProtKB-KW"/>
</dbReference>
<dbReference type="InterPro" id="IPR057326">
    <property type="entry name" value="KR_dom"/>
</dbReference>
<keyword evidence="2" id="KW-0560">Oxidoreductase</keyword>
<feature type="domain" description="Ketoreductase" evidence="3">
    <location>
        <begin position="20"/>
        <end position="199"/>
    </location>
</feature>
<dbReference type="InterPro" id="IPR002347">
    <property type="entry name" value="SDR_fam"/>
</dbReference>
<dbReference type="FunFam" id="3.40.50.720:FF:000084">
    <property type="entry name" value="Short-chain dehydrogenase reductase"/>
    <property type="match status" value="1"/>
</dbReference>
<dbReference type="Gene3D" id="3.40.50.720">
    <property type="entry name" value="NAD(P)-binding Rossmann-like Domain"/>
    <property type="match status" value="1"/>
</dbReference>